<gene>
    <name evidence="6" type="ORF">PPSIR1_06181</name>
</gene>
<keyword evidence="1 5" id="KW-0732">Signal</keyword>
<dbReference type="InterPro" id="IPR028994">
    <property type="entry name" value="Integrin_alpha_N"/>
</dbReference>
<accession>A6G6W1</accession>
<feature type="signal peptide" evidence="5">
    <location>
        <begin position="1"/>
        <end position="29"/>
    </location>
</feature>
<evidence type="ECO:0000313" key="7">
    <source>
        <dbReference type="Proteomes" id="UP000005801"/>
    </source>
</evidence>
<feature type="region of interest" description="Disordered" evidence="4">
    <location>
        <begin position="27"/>
        <end position="102"/>
    </location>
</feature>
<dbReference type="Pfam" id="PF01839">
    <property type="entry name" value="FG-GAP"/>
    <property type="match status" value="1"/>
</dbReference>
<keyword evidence="2" id="KW-0677">Repeat</keyword>
<protein>
    <recommendedName>
        <fullName evidence="8">Lipoprotein</fullName>
    </recommendedName>
</protein>
<comment type="caution">
    <text evidence="6">The sequence shown here is derived from an EMBL/GenBank/DDBJ whole genome shotgun (WGS) entry which is preliminary data.</text>
</comment>
<dbReference type="InterPro" id="IPR013517">
    <property type="entry name" value="FG-GAP"/>
</dbReference>
<dbReference type="SUPFAM" id="SSF69318">
    <property type="entry name" value="Integrin alpha N-terminal domain"/>
    <property type="match status" value="1"/>
</dbReference>
<dbReference type="PROSITE" id="PS51257">
    <property type="entry name" value="PROKAR_LIPOPROTEIN"/>
    <property type="match status" value="1"/>
</dbReference>
<feature type="chain" id="PRO_5002697475" description="Lipoprotein" evidence="5">
    <location>
        <begin position="30"/>
        <end position="235"/>
    </location>
</feature>
<reference evidence="6 7" key="1">
    <citation type="submission" date="2007-06" db="EMBL/GenBank/DDBJ databases">
        <authorList>
            <person name="Shimkets L."/>
            <person name="Ferriera S."/>
            <person name="Johnson J."/>
            <person name="Kravitz S."/>
            <person name="Beeson K."/>
            <person name="Sutton G."/>
            <person name="Rogers Y.-H."/>
            <person name="Friedman R."/>
            <person name="Frazier M."/>
            <person name="Venter J.C."/>
        </authorList>
    </citation>
    <scope>NUCLEOTIDE SEQUENCE [LARGE SCALE GENOMIC DNA]</scope>
    <source>
        <strain evidence="6 7">SIR-1</strain>
    </source>
</reference>
<evidence type="ECO:0000256" key="5">
    <source>
        <dbReference type="SAM" id="SignalP"/>
    </source>
</evidence>
<evidence type="ECO:0000256" key="3">
    <source>
        <dbReference type="ARBA" id="ARBA00023180"/>
    </source>
</evidence>
<keyword evidence="7" id="KW-1185">Reference proteome</keyword>
<sequence>MMPSRTTIALSAPLLLCSLLLASSCTDDAGAEGESADTEMDTEASTDGETTGGDEVGDSSTTDTGTDTTETGTDTTQTDTTDTDTDTDTDTMDTDTDTTDTDTGGVCDEDCSELDGPCVEGQCIAGECLAVPLADGTPCEDPLGCVVDEACLSGACVGESLAPHEPPVIPLGELGCMGYSIDGDLADSQLGWSVAGEVDFNGDGLDDLLIGVPYDNLVSTTSAALALTTRRARST</sequence>
<feature type="compositionally biased region" description="Acidic residues" evidence="4">
    <location>
        <begin position="81"/>
        <end position="100"/>
    </location>
</feature>
<keyword evidence="3" id="KW-0325">Glycoprotein</keyword>
<feature type="compositionally biased region" description="Acidic residues" evidence="4">
    <location>
        <begin position="29"/>
        <end position="46"/>
    </location>
</feature>
<evidence type="ECO:0000256" key="1">
    <source>
        <dbReference type="ARBA" id="ARBA00022729"/>
    </source>
</evidence>
<dbReference type="Proteomes" id="UP000005801">
    <property type="component" value="Unassembled WGS sequence"/>
</dbReference>
<dbReference type="EMBL" id="ABCS01000031">
    <property type="protein sequence ID" value="EDM78414.1"/>
    <property type="molecule type" value="Genomic_DNA"/>
</dbReference>
<proteinExistence type="predicted"/>
<dbReference type="STRING" id="391625.PPSIR1_06181"/>
<dbReference type="Gene3D" id="2.130.10.130">
    <property type="entry name" value="Integrin alpha, N-terminal"/>
    <property type="match status" value="1"/>
</dbReference>
<dbReference type="PROSITE" id="PS51470">
    <property type="entry name" value="FG_GAP"/>
    <property type="match status" value="1"/>
</dbReference>
<evidence type="ECO:0000256" key="4">
    <source>
        <dbReference type="SAM" id="MobiDB-lite"/>
    </source>
</evidence>
<organism evidence="6 7">
    <name type="scientific">Plesiocystis pacifica SIR-1</name>
    <dbReference type="NCBI Taxonomy" id="391625"/>
    <lineage>
        <taxon>Bacteria</taxon>
        <taxon>Pseudomonadati</taxon>
        <taxon>Myxococcota</taxon>
        <taxon>Polyangia</taxon>
        <taxon>Nannocystales</taxon>
        <taxon>Nannocystaceae</taxon>
        <taxon>Plesiocystis</taxon>
    </lineage>
</organism>
<dbReference type="AlphaFoldDB" id="A6G6W1"/>
<evidence type="ECO:0000313" key="6">
    <source>
        <dbReference type="EMBL" id="EDM78414.1"/>
    </source>
</evidence>
<evidence type="ECO:0008006" key="8">
    <source>
        <dbReference type="Google" id="ProtNLM"/>
    </source>
</evidence>
<feature type="compositionally biased region" description="Low complexity" evidence="4">
    <location>
        <begin position="58"/>
        <end position="80"/>
    </location>
</feature>
<dbReference type="InterPro" id="IPR013519">
    <property type="entry name" value="Int_alpha_beta-p"/>
</dbReference>
<evidence type="ECO:0000256" key="2">
    <source>
        <dbReference type="ARBA" id="ARBA00022737"/>
    </source>
</evidence>
<name>A6G6W1_9BACT</name>